<comment type="similarity">
    <text evidence="6">Belongs to the thioredoxin family. Plant H-type subfamily.</text>
</comment>
<dbReference type="GO" id="GO:0015035">
    <property type="term" value="F:protein-disulfide reductase activity"/>
    <property type="evidence" value="ECO:0007669"/>
    <property type="project" value="InterPro"/>
</dbReference>
<evidence type="ECO:0000256" key="4">
    <source>
        <dbReference type="ARBA" id="ARBA00023157"/>
    </source>
</evidence>
<dbReference type="NCBIfam" id="TIGR01068">
    <property type="entry name" value="thioredoxin"/>
    <property type="match status" value="1"/>
</dbReference>
<comment type="subcellular location">
    <subcellularLocation>
        <location evidence="1">Cytoplasm</location>
    </subcellularLocation>
</comment>
<dbReference type="Gene3D" id="3.40.30.10">
    <property type="entry name" value="Glutaredoxin"/>
    <property type="match status" value="1"/>
</dbReference>
<dbReference type="SUPFAM" id="SSF52833">
    <property type="entry name" value="Thioredoxin-like"/>
    <property type="match status" value="1"/>
</dbReference>
<dbReference type="Pfam" id="PF00085">
    <property type="entry name" value="Thioredoxin"/>
    <property type="match status" value="1"/>
</dbReference>
<dbReference type="InterPro" id="IPR036249">
    <property type="entry name" value="Thioredoxin-like_sf"/>
</dbReference>
<keyword evidence="4" id="KW-1015">Disulfide bond</keyword>
<keyword evidence="3" id="KW-0249">Electron transport</keyword>
<protein>
    <recommendedName>
        <fullName evidence="8">Thioredoxin domain-containing protein</fullName>
    </recommendedName>
</protein>
<dbReference type="GO" id="GO:0005737">
    <property type="term" value="C:cytoplasm"/>
    <property type="evidence" value="ECO:0007669"/>
    <property type="project" value="UniProtKB-SubCell"/>
</dbReference>
<dbReference type="PANTHER" id="PTHR10438:SF413">
    <property type="entry name" value="THIOREDOXIN H2"/>
    <property type="match status" value="1"/>
</dbReference>
<sequence length="141" mass="15797">MGSAASAFIGGREQTPADGDSPSSEESRVIEFHSSNRWQLHYNQSKQSPKLMVVDFSAAWCGPCKMLEPFIRSLASKYQEIDFIKIDVDELKDVAQEFGVQAMPTIVVLKQGKEVERVVGAKKDELEKKILKHREVPKFAA</sequence>
<dbReference type="PANTHER" id="PTHR10438">
    <property type="entry name" value="THIOREDOXIN"/>
    <property type="match status" value="1"/>
</dbReference>
<evidence type="ECO:0000256" key="1">
    <source>
        <dbReference type="ARBA" id="ARBA00004496"/>
    </source>
</evidence>
<dbReference type="AlphaFoldDB" id="A0AA38SYB6"/>
<evidence type="ECO:0000256" key="5">
    <source>
        <dbReference type="ARBA" id="ARBA00023284"/>
    </source>
</evidence>
<keyword evidence="10" id="KW-1185">Reference proteome</keyword>
<dbReference type="EMBL" id="JARYMX010000007">
    <property type="protein sequence ID" value="KAJ9540683.1"/>
    <property type="molecule type" value="Genomic_DNA"/>
</dbReference>
<evidence type="ECO:0000313" key="10">
    <source>
        <dbReference type="Proteomes" id="UP001172457"/>
    </source>
</evidence>
<evidence type="ECO:0000256" key="3">
    <source>
        <dbReference type="ARBA" id="ARBA00022982"/>
    </source>
</evidence>
<evidence type="ECO:0000256" key="7">
    <source>
        <dbReference type="SAM" id="MobiDB-lite"/>
    </source>
</evidence>
<dbReference type="PRINTS" id="PR00421">
    <property type="entry name" value="THIOREDOXIN"/>
</dbReference>
<dbReference type="Proteomes" id="UP001172457">
    <property type="component" value="Chromosome 7"/>
</dbReference>
<evidence type="ECO:0000256" key="2">
    <source>
        <dbReference type="ARBA" id="ARBA00022490"/>
    </source>
</evidence>
<comment type="caution">
    <text evidence="9">The sequence shown here is derived from an EMBL/GenBank/DDBJ whole genome shotgun (WGS) entry which is preliminary data.</text>
</comment>
<accession>A0AA38SYB6</accession>
<reference evidence="9" key="1">
    <citation type="submission" date="2023-03" db="EMBL/GenBank/DDBJ databases">
        <title>Chromosome-scale reference genome and RAD-based genetic map of yellow starthistle (Centaurea solstitialis) reveal putative structural variation and QTLs associated with invader traits.</title>
        <authorList>
            <person name="Reatini B."/>
            <person name="Cang F.A."/>
            <person name="Jiang Q."/>
            <person name="Mckibben M.T.W."/>
            <person name="Barker M.S."/>
            <person name="Rieseberg L.H."/>
            <person name="Dlugosch K.M."/>
        </authorList>
    </citation>
    <scope>NUCLEOTIDE SEQUENCE</scope>
    <source>
        <strain evidence="9">CAN-66</strain>
        <tissue evidence="9">Leaf</tissue>
    </source>
</reference>
<evidence type="ECO:0000313" key="9">
    <source>
        <dbReference type="EMBL" id="KAJ9540683.1"/>
    </source>
</evidence>
<evidence type="ECO:0000256" key="6">
    <source>
        <dbReference type="ARBA" id="ARBA00038353"/>
    </source>
</evidence>
<dbReference type="InterPro" id="IPR017937">
    <property type="entry name" value="Thioredoxin_CS"/>
</dbReference>
<keyword evidence="2" id="KW-0963">Cytoplasm</keyword>
<dbReference type="InterPro" id="IPR050620">
    <property type="entry name" value="Thioredoxin_H-type-like"/>
</dbReference>
<dbReference type="PROSITE" id="PS51352">
    <property type="entry name" value="THIOREDOXIN_2"/>
    <property type="match status" value="1"/>
</dbReference>
<dbReference type="CDD" id="cd02947">
    <property type="entry name" value="TRX_family"/>
    <property type="match status" value="1"/>
</dbReference>
<feature type="region of interest" description="Disordered" evidence="7">
    <location>
        <begin position="1"/>
        <end position="28"/>
    </location>
</feature>
<gene>
    <name evidence="9" type="ORF">OSB04_027189</name>
</gene>
<organism evidence="9 10">
    <name type="scientific">Centaurea solstitialis</name>
    <name type="common">yellow star-thistle</name>
    <dbReference type="NCBI Taxonomy" id="347529"/>
    <lineage>
        <taxon>Eukaryota</taxon>
        <taxon>Viridiplantae</taxon>
        <taxon>Streptophyta</taxon>
        <taxon>Embryophyta</taxon>
        <taxon>Tracheophyta</taxon>
        <taxon>Spermatophyta</taxon>
        <taxon>Magnoliopsida</taxon>
        <taxon>eudicotyledons</taxon>
        <taxon>Gunneridae</taxon>
        <taxon>Pentapetalae</taxon>
        <taxon>asterids</taxon>
        <taxon>campanulids</taxon>
        <taxon>Asterales</taxon>
        <taxon>Asteraceae</taxon>
        <taxon>Carduoideae</taxon>
        <taxon>Cardueae</taxon>
        <taxon>Centaureinae</taxon>
        <taxon>Centaurea</taxon>
    </lineage>
</organism>
<dbReference type="InterPro" id="IPR005746">
    <property type="entry name" value="Thioredoxin"/>
</dbReference>
<feature type="domain" description="Thioredoxin" evidence="8">
    <location>
        <begin position="1"/>
        <end position="135"/>
    </location>
</feature>
<evidence type="ECO:0000259" key="8">
    <source>
        <dbReference type="PROSITE" id="PS51352"/>
    </source>
</evidence>
<keyword evidence="5" id="KW-0676">Redox-active center</keyword>
<proteinExistence type="inferred from homology"/>
<keyword evidence="3" id="KW-0813">Transport</keyword>
<dbReference type="InterPro" id="IPR013766">
    <property type="entry name" value="Thioredoxin_domain"/>
</dbReference>
<dbReference type="PROSITE" id="PS00194">
    <property type="entry name" value="THIOREDOXIN_1"/>
    <property type="match status" value="1"/>
</dbReference>
<dbReference type="FunFam" id="3.40.30.10:FF:000245">
    <property type="entry name" value="Thioredoxin"/>
    <property type="match status" value="1"/>
</dbReference>
<name>A0AA38SYB6_9ASTR</name>